<sequence length="142" mass="15451">MLELGSKIGGLSVYEETRSGPLLLLSSIHAGSEPTRPVLRRDILLEGHAQTDISCISTDLIPGWTEHKIFWQAASMLSNHLQDMPASRDISSAVLVLIYVLLVSQEATVIECLEPGLSRQLCQTEAAQVCHTIASPAEICQE</sequence>
<keyword evidence="2" id="KW-1185">Reference proteome</keyword>
<name>A0AAV4I800_9GAST</name>
<proteinExistence type="predicted"/>
<gene>
    <name evidence="1" type="ORF">ElyMa_002929600</name>
</gene>
<organism evidence="1 2">
    <name type="scientific">Elysia marginata</name>
    <dbReference type="NCBI Taxonomy" id="1093978"/>
    <lineage>
        <taxon>Eukaryota</taxon>
        <taxon>Metazoa</taxon>
        <taxon>Spiralia</taxon>
        <taxon>Lophotrochozoa</taxon>
        <taxon>Mollusca</taxon>
        <taxon>Gastropoda</taxon>
        <taxon>Heterobranchia</taxon>
        <taxon>Euthyneura</taxon>
        <taxon>Panpulmonata</taxon>
        <taxon>Sacoglossa</taxon>
        <taxon>Placobranchoidea</taxon>
        <taxon>Plakobranchidae</taxon>
        <taxon>Elysia</taxon>
    </lineage>
</organism>
<dbReference type="Proteomes" id="UP000762676">
    <property type="component" value="Unassembled WGS sequence"/>
</dbReference>
<protein>
    <submittedName>
        <fullName evidence="1">Uncharacterized protein</fullName>
    </submittedName>
</protein>
<evidence type="ECO:0000313" key="1">
    <source>
        <dbReference type="EMBL" id="GFS05127.1"/>
    </source>
</evidence>
<comment type="caution">
    <text evidence="1">The sequence shown here is derived from an EMBL/GenBank/DDBJ whole genome shotgun (WGS) entry which is preliminary data.</text>
</comment>
<accession>A0AAV4I800</accession>
<dbReference type="EMBL" id="BMAT01006051">
    <property type="protein sequence ID" value="GFS05127.1"/>
    <property type="molecule type" value="Genomic_DNA"/>
</dbReference>
<dbReference type="AlphaFoldDB" id="A0AAV4I800"/>
<reference evidence="1 2" key="1">
    <citation type="journal article" date="2021" name="Elife">
        <title>Chloroplast acquisition without the gene transfer in kleptoplastic sea slugs, Plakobranchus ocellatus.</title>
        <authorList>
            <person name="Maeda T."/>
            <person name="Takahashi S."/>
            <person name="Yoshida T."/>
            <person name="Shimamura S."/>
            <person name="Takaki Y."/>
            <person name="Nagai Y."/>
            <person name="Toyoda A."/>
            <person name="Suzuki Y."/>
            <person name="Arimoto A."/>
            <person name="Ishii H."/>
            <person name="Satoh N."/>
            <person name="Nishiyama T."/>
            <person name="Hasebe M."/>
            <person name="Maruyama T."/>
            <person name="Minagawa J."/>
            <person name="Obokata J."/>
            <person name="Shigenobu S."/>
        </authorList>
    </citation>
    <scope>NUCLEOTIDE SEQUENCE [LARGE SCALE GENOMIC DNA]</scope>
</reference>
<evidence type="ECO:0000313" key="2">
    <source>
        <dbReference type="Proteomes" id="UP000762676"/>
    </source>
</evidence>